<evidence type="ECO:0000256" key="3">
    <source>
        <dbReference type="ARBA" id="ARBA00013137"/>
    </source>
</evidence>
<dbReference type="InterPro" id="IPR007329">
    <property type="entry name" value="FMN-bd"/>
</dbReference>
<feature type="domain" description="FMN-binding" evidence="10">
    <location>
        <begin position="54"/>
        <end position="129"/>
    </location>
</feature>
<dbReference type="PANTHER" id="PTHR43400">
    <property type="entry name" value="FUMARATE REDUCTASE"/>
    <property type="match status" value="1"/>
</dbReference>
<protein>
    <recommendedName>
        <fullName evidence="4">Urocanate reductase</fullName>
        <ecNumber evidence="3">1.3.99.33</ecNumber>
    </recommendedName>
</protein>
<evidence type="ECO:0000256" key="4">
    <source>
        <dbReference type="ARBA" id="ARBA00015872"/>
    </source>
</evidence>
<organism evidence="11 12">
    <name type="scientific">Raoultibacter timonensis</name>
    <dbReference type="NCBI Taxonomy" id="1907662"/>
    <lineage>
        <taxon>Bacteria</taxon>
        <taxon>Bacillati</taxon>
        <taxon>Actinomycetota</taxon>
        <taxon>Coriobacteriia</taxon>
        <taxon>Eggerthellales</taxon>
        <taxon>Eggerthellaceae</taxon>
        <taxon>Raoultibacter</taxon>
    </lineage>
</organism>
<evidence type="ECO:0000256" key="8">
    <source>
        <dbReference type="ARBA" id="ARBA00049922"/>
    </source>
</evidence>
<evidence type="ECO:0000256" key="9">
    <source>
        <dbReference type="SAM" id="SignalP"/>
    </source>
</evidence>
<dbReference type="InterPro" id="IPR050315">
    <property type="entry name" value="FAD-oxidoreductase_2"/>
</dbReference>
<dbReference type="SMART" id="SM00900">
    <property type="entry name" value="FMN_bind"/>
    <property type="match status" value="2"/>
</dbReference>
<dbReference type="PANTHER" id="PTHR43400:SF10">
    <property type="entry name" value="3-OXOSTEROID 1-DEHYDROGENASE"/>
    <property type="match status" value="1"/>
</dbReference>
<dbReference type="Gene3D" id="3.90.1010.20">
    <property type="match status" value="2"/>
</dbReference>
<reference evidence="11 12" key="1">
    <citation type="submission" date="2022-01" db="EMBL/GenBank/DDBJ databases">
        <title>Novel bile acid biosynthetic pathways are enriched in the microbiome of centenarians.</title>
        <authorList>
            <person name="Sato Y."/>
            <person name="Atarashi K."/>
            <person name="Plichta R.D."/>
            <person name="Arai Y."/>
            <person name="Sasajima S."/>
            <person name="Kearney M.S."/>
            <person name="Suda W."/>
            <person name="Takeshita K."/>
            <person name="Sasaki T."/>
            <person name="Okamoto S."/>
            <person name="Skelly N.A."/>
            <person name="Okamura Y."/>
            <person name="Vlamakis H."/>
            <person name="Li Y."/>
            <person name="Tanoue T."/>
            <person name="Takei H."/>
            <person name="Nittono H."/>
            <person name="Narushima S."/>
            <person name="Irie J."/>
            <person name="Itoh H."/>
            <person name="Moriya K."/>
            <person name="Sugiura Y."/>
            <person name="Suematsu M."/>
            <person name="Moritoki N."/>
            <person name="Shibata S."/>
            <person name="Littman R.D."/>
            <person name="Fischbach A.M."/>
            <person name="Uwamino Y."/>
            <person name="Inoue T."/>
            <person name="Honda A."/>
            <person name="Hattori M."/>
            <person name="Murai T."/>
            <person name="Xavier J.R."/>
            <person name="Hirose N."/>
            <person name="Honda K."/>
        </authorList>
    </citation>
    <scope>NUCLEOTIDE SEQUENCE [LARGE SCALE GENOMIC DNA]</scope>
    <source>
        <strain evidence="11 12">CE91-St30</strain>
    </source>
</reference>
<comment type="cofactor">
    <cofactor evidence="2">
        <name>FAD</name>
        <dbReference type="ChEBI" id="CHEBI:57692"/>
    </cofactor>
</comment>
<evidence type="ECO:0000313" key="11">
    <source>
        <dbReference type="EMBL" id="BDE95465.1"/>
    </source>
</evidence>
<evidence type="ECO:0000259" key="10">
    <source>
        <dbReference type="SMART" id="SM00900"/>
    </source>
</evidence>
<dbReference type="SUPFAM" id="SSF51905">
    <property type="entry name" value="FAD/NAD(P)-binding domain"/>
    <property type="match status" value="1"/>
</dbReference>
<dbReference type="PROSITE" id="PS51257">
    <property type="entry name" value="PROKAR_LIPOPROTEIN"/>
    <property type="match status" value="1"/>
</dbReference>
<evidence type="ECO:0000256" key="5">
    <source>
        <dbReference type="ARBA" id="ARBA00022630"/>
    </source>
</evidence>
<evidence type="ECO:0000313" key="12">
    <source>
        <dbReference type="Proteomes" id="UP001320544"/>
    </source>
</evidence>
<sequence length="804" mass="86759">MVTNINRRSFLKGTALSLAVGASMATAGGILSGCSSSSEAPQGENGTFSASSKGFHGDVTVKLTIEDGKISKADIADMGETPEKGGKAAQILSEKITEAGSLEGVDSVSGATTTSRAIFRAAEECLQQAGLLEETGEIAMEPGIYVGEAYGFDWIEPVRVKVEVDETSFKSIEVIDKKLNREEPLIMKAAEDLLIPRMVESQSVIVDSITGATSVSAGIKTATERALKKALEAGGSNSTAIHNFYKPLEQSTDEKTLEYDIVVCGLGGAGSSAAMAAAEAMAAAGREVSVLAIETAGKYGGTASNAGEPFSINAPRYIEKYNNGEEWCDYDSLYEDWMANYSKGTPCKPECVKLLMDESGKTVDWLQFDHGFVFSNAKKGFGTSTWLCKQQYIYLSNQDEGKDYASEYPNYTFGDRSSSVGQYYDSIIADFEALGGKYLLETQAYELILDDSGNEVRGVKARSNVDGTEYTINAKAVILCTGGFGGNGDMLEKYLQNPEYPLAARWHLWGMYQNKGQMIDSAIQQGAGTYNIDMSPCIHFKTTSDYLTEYPCYYRDGLEERMLEQNTWSLNDIPMMMGINGNALQVGADGVRHYNESGTFAFWAGGPSWFTIYGSDYVDGLAQNGYPGEDGKFQSSTKVFGQGGYPQVTPIPQVYEVLKTAEDKGYVFKADTLEELAGKIGVPPEEFVAQVERYESYCKNGKDEEFGKSEKTLISQINYGPYYAIKADATPYATIAALDVDTSLNVLKADGSTPINGLYACGNDSGGVLYTNLEPYAQYGGVALGWAFTSGRLAGANAVEKLDS</sequence>
<dbReference type="Gene3D" id="3.90.700.10">
    <property type="entry name" value="Succinate dehydrogenase/fumarate reductase flavoprotein, catalytic domain"/>
    <property type="match status" value="1"/>
</dbReference>
<dbReference type="InterPro" id="IPR027477">
    <property type="entry name" value="Succ_DH/fumarate_Rdtase_cat_sf"/>
</dbReference>
<dbReference type="InterPro" id="IPR006311">
    <property type="entry name" value="TAT_signal"/>
</dbReference>
<dbReference type="RefSeq" id="WP_244411832.1">
    <property type="nucleotide sequence ID" value="NZ_AP025564.1"/>
</dbReference>
<keyword evidence="7" id="KW-0560">Oxidoreductase</keyword>
<dbReference type="Pfam" id="PF00890">
    <property type="entry name" value="FAD_binding_2"/>
    <property type="match status" value="2"/>
</dbReference>
<name>A0ABM7WGV2_9ACTN</name>
<keyword evidence="9" id="KW-0732">Signal</keyword>
<dbReference type="Proteomes" id="UP001320544">
    <property type="component" value="Chromosome"/>
</dbReference>
<evidence type="ECO:0000256" key="2">
    <source>
        <dbReference type="ARBA" id="ARBA00001974"/>
    </source>
</evidence>
<keyword evidence="6" id="KW-0274">FAD</keyword>
<proteinExistence type="predicted"/>
<feature type="chain" id="PRO_5047476575" description="Urocanate reductase" evidence="9">
    <location>
        <begin position="28"/>
        <end position="804"/>
    </location>
</feature>
<dbReference type="PROSITE" id="PS51318">
    <property type="entry name" value="TAT"/>
    <property type="match status" value="1"/>
</dbReference>
<evidence type="ECO:0000256" key="6">
    <source>
        <dbReference type="ARBA" id="ARBA00022827"/>
    </source>
</evidence>
<keyword evidence="5" id="KW-0285">Flavoprotein</keyword>
<dbReference type="Pfam" id="PF04205">
    <property type="entry name" value="FMN_bind"/>
    <property type="match status" value="2"/>
</dbReference>
<comment type="cofactor">
    <cofactor evidence="1">
        <name>FMN</name>
        <dbReference type="ChEBI" id="CHEBI:58210"/>
    </cofactor>
</comment>
<dbReference type="Gene3D" id="3.50.50.60">
    <property type="entry name" value="FAD/NAD(P)-binding domain"/>
    <property type="match status" value="1"/>
</dbReference>
<dbReference type="EMBL" id="AP025564">
    <property type="protein sequence ID" value="BDE95465.1"/>
    <property type="molecule type" value="Genomic_DNA"/>
</dbReference>
<comment type="catalytic activity">
    <reaction evidence="8">
        <text>dihydrourocanate + A = urocanate + AH2</text>
        <dbReference type="Rhea" id="RHEA:36059"/>
        <dbReference type="ChEBI" id="CHEBI:13193"/>
        <dbReference type="ChEBI" id="CHEBI:17499"/>
        <dbReference type="ChEBI" id="CHEBI:27247"/>
        <dbReference type="ChEBI" id="CHEBI:72991"/>
        <dbReference type="EC" id="1.3.99.33"/>
    </reaction>
</comment>
<dbReference type="InterPro" id="IPR003953">
    <property type="entry name" value="FAD-dep_OxRdtase_2_FAD-bd"/>
</dbReference>
<keyword evidence="12" id="KW-1185">Reference proteome</keyword>
<evidence type="ECO:0000256" key="1">
    <source>
        <dbReference type="ARBA" id="ARBA00001917"/>
    </source>
</evidence>
<dbReference type="SUPFAM" id="SSF56425">
    <property type="entry name" value="Succinate dehydrogenase/fumarate reductase flavoprotein, catalytic domain"/>
    <property type="match status" value="1"/>
</dbReference>
<dbReference type="InterPro" id="IPR036188">
    <property type="entry name" value="FAD/NAD-bd_sf"/>
</dbReference>
<feature type="domain" description="FMN-binding" evidence="10">
    <location>
        <begin position="151"/>
        <end position="230"/>
    </location>
</feature>
<accession>A0ABM7WGV2</accession>
<gene>
    <name evidence="11" type="ORF">CE91St30_07980</name>
</gene>
<dbReference type="EC" id="1.3.99.33" evidence="3"/>
<feature type="signal peptide" evidence="9">
    <location>
        <begin position="1"/>
        <end position="27"/>
    </location>
</feature>
<evidence type="ECO:0000256" key="7">
    <source>
        <dbReference type="ARBA" id="ARBA00023002"/>
    </source>
</evidence>